<sequence>SIIPALITETVFEFTFALGYCLGFIHENFELGEQITGVFKAFIKLNENVVDHSQEQ</sequence>
<accession>A0AA88I4R0</accession>
<feature type="non-terminal residue" evidence="1">
    <location>
        <position position="1"/>
    </location>
</feature>
<gene>
    <name evidence="1" type="ORF">QYM36_005312</name>
</gene>
<dbReference type="EMBL" id="JAVRJZ010000008">
    <property type="protein sequence ID" value="KAK2719796.1"/>
    <property type="molecule type" value="Genomic_DNA"/>
</dbReference>
<reference evidence="1" key="1">
    <citation type="submission" date="2023-07" db="EMBL/GenBank/DDBJ databases">
        <title>Chromosome-level genome assembly of Artemia franciscana.</title>
        <authorList>
            <person name="Jo E."/>
        </authorList>
    </citation>
    <scope>NUCLEOTIDE SEQUENCE</scope>
    <source>
        <tissue evidence="1">Whole body</tissue>
    </source>
</reference>
<organism evidence="1 2">
    <name type="scientific">Artemia franciscana</name>
    <name type="common">Brine shrimp</name>
    <name type="synonym">Artemia sanfranciscana</name>
    <dbReference type="NCBI Taxonomy" id="6661"/>
    <lineage>
        <taxon>Eukaryota</taxon>
        <taxon>Metazoa</taxon>
        <taxon>Ecdysozoa</taxon>
        <taxon>Arthropoda</taxon>
        <taxon>Crustacea</taxon>
        <taxon>Branchiopoda</taxon>
        <taxon>Anostraca</taxon>
        <taxon>Artemiidae</taxon>
        <taxon>Artemia</taxon>
    </lineage>
</organism>
<keyword evidence="2" id="KW-1185">Reference proteome</keyword>
<evidence type="ECO:0000313" key="2">
    <source>
        <dbReference type="Proteomes" id="UP001187531"/>
    </source>
</evidence>
<dbReference type="Proteomes" id="UP001187531">
    <property type="component" value="Unassembled WGS sequence"/>
</dbReference>
<dbReference type="AlphaFoldDB" id="A0AA88I4R0"/>
<name>A0AA88I4R0_ARTSF</name>
<protein>
    <submittedName>
        <fullName evidence="1">Uncharacterized protein</fullName>
    </submittedName>
</protein>
<comment type="caution">
    <text evidence="1">The sequence shown here is derived from an EMBL/GenBank/DDBJ whole genome shotgun (WGS) entry which is preliminary data.</text>
</comment>
<proteinExistence type="predicted"/>
<evidence type="ECO:0000313" key="1">
    <source>
        <dbReference type="EMBL" id="KAK2719796.1"/>
    </source>
</evidence>